<dbReference type="SMART" id="SM00388">
    <property type="entry name" value="HisKA"/>
    <property type="match status" value="1"/>
</dbReference>
<dbReference type="SUPFAM" id="SSF47384">
    <property type="entry name" value="Homodimeric domain of signal transducing histidine kinase"/>
    <property type="match status" value="1"/>
</dbReference>
<evidence type="ECO:0000256" key="3">
    <source>
        <dbReference type="ARBA" id="ARBA00012438"/>
    </source>
</evidence>
<reference evidence="16 17" key="1">
    <citation type="submission" date="2018-07" db="EMBL/GenBank/DDBJ databases">
        <title>Leeuwenhoekiella genomics.</title>
        <authorList>
            <person name="Tahon G."/>
            <person name="Willems A."/>
        </authorList>
    </citation>
    <scope>NUCLEOTIDE SEQUENCE [LARGE SCALE GENOMIC DNA]</scope>
    <source>
        <strain evidence="16 17">LMG 29608</strain>
    </source>
</reference>
<dbReference type="PANTHER" id="PTHR45528">
    <property type="entry name" value="SENSOR HISTIDINE KINASE CPXA"/>
    <property type="match status" value="1"/>
</dbReference>
<sequence length="506" mass="56938">MQNRKYSYLIYFIAAVMAVTLAIQGYWNYKNYQAGKQQLINEVQVSLDNAVNTYYTILAKKNTIGINFENDSSANPLKNPKIDSLIRKIDKSSKGFKGLDSIKNDQIENITILRASKNDTFFQGKETQNTILNKKYRDTVLRFTINKSNRSKPTNDTLLRWKAFASQIIVSIKEDTIQPKKMDSLIETELSRKQLNIDYGLLFIAKDSTAQKVNSELINTSNLNTSSNSKLLPDDSSLQIYFANISWVILKRNLLGIVFSTILVASVLACLIFLLNIINRQKQLAEVKNDLISNITHEFKTPITTISVALEGIKNFNTENDPVKTSKYVNTSTNQLDKLTMMVEKLLETATLDGDKLAFNKEPVIVNNLLNNLITKHQTLAPQKQFSFEDSGNAIEVFADAFHLENAFNNLLDNAVKYGGDSIVVGLLTTKNTCQITISDSGKTLTKAEAKQIFEKFYRVPKGNTHDVKGFGIGLYYTKKIIEKHGGSISVAVNEQTTFKIELPYV</sequence>
<keyword evidence="12" id="KW-0902">Two-component regulatory system</keyword>
<evidence type="ECO:0000256" key="11">
    <source>
        <dbReference type="ARBA" id="ARBA00022989"/>
    </source>
</evidence>
<evidence type="ECO:0000256" key="6">
    <source>
        <dbReference type="ARBA" id="ARBA00022679"/>
    </source>
</evidence>
<dbReference type="OrthoDB" id="1933776at2"/>
<evidence type="ECO:0000256" key="9">
    <source>
        <dbReference type="ARBA" id="ARBA00022777"/>
    </source>
</evidence>
<evidence type="ECO:0000256" key="13">
    <source>
        <dbReference type="ARBA" id="ARBA00023136"/>
    </source>
</evidence>
<dbReference type="GO" id="GO:0005524">
    <property type="term" value="F:ATP binding"/>
    <property type="evidence" value="ECO:0007669"/>
    <property type="project" value="UniProtKB-KW"/>
</dbReference>
<dbReference type="Gene3D" id="3.30.565.10">
    <property type="entry name" value="Histidine kinase-like ATPase, C-terminal domain"/>
    <property type="match status" value="1"/>
</dbReference>
<keyword evidence="10" id="KW-0067">ATP-binding</keyword>
<dbReference type="InterPro" id="IPR003594">
    <property type="entry name" value="HATPase_dom"/>
</dbReference>
<comment type="catalytic activity">
    <reaction evidence="1">
        <text>ATP + protein L-histidine = ADP + protein N-phospho-L-histidine.</text>
        <dbReference type="EC" id="2.7.13.3"/>
    </reaction>
</comment>
<keyword evidence="4" id="KW-1003">Cell membrane</keyword>
<feature type="transmembrane region" description="Helical" evidence="14">
    <location>
        <begin position="254"/>
        <end position="278"/>
    </location>
</feature>
<dbReference type="InterPro" id="IPR003661">
    <property type="entry name" value="HisK_dim/P_dom"/>
</dbReference>
<dbReference type="RefSeq" id="WP_128764578.1">
    <property type="nucleotide sequence ID" value="NZ_JBHUOO010000044.1"/>
</dbReference>
<dbReference type="Pfam" id="PF00512">
    <property type="entry name" value="HisKA"/>
    <property type="match status" value="1"/>
</dbReference>
<feature type="domain" description="Histidine kinase" evidence="15">
    <location>
        <begin position="294"/>
        <end position="506"/>
    </location>
</feature>
<keyword evidence="5" id="KW-0597">Phosphoprotein</keyword>
<name>A0A4Q0PGP3_9FLAO</name>
<dbReference type="InterPro" id="IPR004358">
    <property type="entry name" value="Sig_transdc_His_kin-like_C"/>
</dbReference>
<accession>A0A4Q0PGP3</accession>
<comment type="subcellular location">
    <subcellularLocation>
        <location evidence="2">Cell membrane</location>
        <topology evidence="2">Multi-pass membrane protein</topology>
    </subcellularLocation>
</comment>
<dbReference type="EC" id="2.7.13.3" evidence="3"/>
<dbReference type="InterPro" id="IPR050398">
    <property type="entry name" value="HssS/ArlS-like"/>
</dbReference>
<keyword evidence="7 14" id="KW-0812">Transmembrane</keyword>
<evidence type="ECO:0000256" key="12">
    <source>
        <dbReference type="ARBA" id="ARBA00023012"/>
    </source>
</evidence>
<dbReference type="SMART" id="SM00387">
    <property type="entry name" value="HATPase_c"/>
    <property type="match status" value="1"/>
</dbReference>
<dbReference type="GO" id="GO:0005886">
    <property type="term" value="C:plasma membrane"/>
    <property type="evidence" value="ECO:0007669"/>
    <property type="project" value="UniProtKB-SubCell"/>
</dbReference>
<keyword evidence="8" id="KW-0547">Nucleotide-binding</keyword>
<dbReference type="Pfam" id="PF02518">
    <property type="entry name" value="HATPase_c"/>
    <property type="match status" value="1"/>
</dbReference>
<keyword evidence="13 14" id="KW-0472">Membrane</keyword>
<dbReference type="PRINTS" id="PR00344">
    <property type="entry name" value="BCTRLSENSOR"/>
</dbReference>
<evidence type="ECO:0000256" key="2">
    <source>
        <dbReference type="ARBA" id="ARBA00004651"/>
    </source>
</evidence>
<keyword evidence="9 16" id="KW-0418">Kinase</keyword>
<evidence type="ECO:0000256" key="14">
    <source>
        <dbReference type="SAM" id="Phobius"/>
    </source>
</evidence>
<evidence type="ECO:0000256" key="7">
    <source>
        <dbReference type="ARBA" id="ARBA00022692"/>
    </source>
</evidence>
<dbReference type="Gene3D" id="1.10.287.130">
    <property type="match status" value="1"/>
</dbReference>
<keyword evidence="11 14" id="KW-1133">Transmembrane helix</keyword>
<evidence type="ECO:0000256" key="5">
    <source>
        <dbReference type="ARBA" id="ARBA00022553"/>
    </source>
</evidence>
<dbReference type="PROSITE" id="PS50109">
    <property type="entry name" value="HIS_KIN"/>
    <property type="match status" value="1"/>
</dbReference>
<evidence type="ECO:0000259" key="15">
    <source>
        <dbReference type="PROSITE" id="PS50109"/>
    </source>
</evidence>
<dbReference type="SUPFAM" id="SSF55874">
    <property type="entry name" value="ATPase domain of HSP90 chaperone/DNA topoisomerase II/histidine kinase"/>
    <property type="match status" value="1"/>
</dbReference>
<protein>
    <recommendedName>
        <fullName evidence="3">histidine kinase</fullName>
        <ecNumber evidence="3">2.7.13.3</ecNumber>
    </recommendedName>
</protein>
<evidence type="ECO:0000313" key="16">
    <source>
        <dbReference type="EMBL" id="RXG25808.1"/>
    </source>
</evidence>
<feature type="transmembrane region" description="Helical" evidence="14">
    <location>
        <begin position="6"/>
        <end position="27"/>
    </location>
</feature>
<dbReference type="EMBL" id="QOVK01000002">
    <property type="protein sequence ID" value="RXG25808.1"/>
    <property type="molecule type" value="Genomic_DNA"/>
</dbReference>
<keyword evidence="17" id="KW-1185">Reference proteome</keyword>
<dbReference type="Proteomes" id="UP000289859">
    <property type="component" value="Unassembled WGS sequence"/>
</dbReference>
<dbReference type="AlphaFoldDB" id="A0A4Q0PGP3"/>
<organism evidence="16 17">
    <name type="scientific">Leeuwenhoekiella polynyae</name>
    <dbReference type="NCBI Taxonomy" id="1550906"/>
    <lineage>
        <taxon>Bacteria</taxon>
        <taxon>Pseudomonadati</taxon>
        <taxon>Bacteroidota</taxon>
        <taxon>Flavobacteriia</taxon>
        <taxon>Flavobacteriales</taxon>
        <taxon>Flavobacteriaceae</taxon>
        <taxon>Leeuwenhoekiella</taxon>
    </lineage>
</organism>
<keyword evidence="6" id="KW-0808">Transferase</keyword>
<evidence type="ECO:0000256" key="10">
    <source>
        <dbReference type="ARBA" id="ARBA00022840"/>
    </source>
</evidence>
<gene>
    <name evidence="16" type="ORF">DSM02_978</name>
</gene>
<dbReference type="GO" id="GO:0000155">
    <property type="term" value="F:phosphorelay sensor kinase activity"/>
    <property type="evidence" value="ECO:0007669"/>
    <property type="project" value="InterPro"/>
</dbReference>
<evidence type="ECO:0000313" key="17">
    <source>
        <dbReference type="Proteomes" id="UP000289859"/>
    </source>
</evidence>
<dbReference type="PANTHER" id="PTHR45528:SF1">
    <property type="entry name" value="SENSOR HISTIDINE KINASE CPXA"/>
    <property type="match status" value="1"/>
</dbReference>
<dbReference type="InterPro" id="IPR036890">
    <property type="entry name" value="HATPase_C_sf"/>
</dbReference>
<dbReference type="CDD" id="cd00082">
    <property type="entry name" value="HisKA"/>
    <property type="match status" value="1"/>
</dbReference>
<dbReference type="InterPro" id="IPR036097">
    <property type="entry name" value="HisK_dim/P_sf"/>
</dbReference>
<proteinExistence type="predicted"/>
<dbReference type="CDD" id="cd00075">
    <property type="entry name" value="HATPase"/>
    <property type="match status" value="1"/>
</dbReference>
<evidence type="ECO:0000256" key="4">
    <source>
        <dbReference type="ARBA" id="ARBA00022475"/>
    </source>
</evidence>
<comment type="caution">
    <text evidence="16">The sequence shown here is derived from an EMBL/GenBank/DDBJ whole genome shotgun (WGS) entry which is preliminary data.</text>
</comment>
<evidence type="ECO:0000256" key="1">
    <source>
        <dbReference type="ARBA" id="ARBA00000085"/>
    </source>
</evidence>
<evidence type="ECO:0000256" key="8">
    <source>
        <dbReference type="ARBA" id="ARBA00022741"/>
    </source>
</evidence>
<dbReference type="InterPro" id="IPR005467">
    <property type="entry name" value="His_kinase_dom"/>
</dbReference>